<dbReference type="SUPFAM" id="SSF52374">
    <property type="entry name" value="Nucleotidylyl transferase"/>
    <property type="match status" value="1"/>
</dbReference>
<dbReference type="GO" id="GO:0015937">
    <property type="term" value="P:coenzyme A biosynthetic process"/>
    <property type="evidence" value="ECO:0007669"/>
    <property type="project" value="InterPro"/>
</dbReference>
<dbReference type="CDD" id="cd02022">
    <property type="entry name" value="DPCK"/>
    <property type="match status" value="1"/>
</dbReference>
<feature type="domain" description="Cytidyltransferase-like" evidence="22">
    <location>
        <begin position="141"/>
        <end position="259"/>
    </location>
</feature>
<evidence type="ECO:0000256" key="19">
    <source>
        <dbReference type="ARBA" id="ARBA00061673"/>
    </source>
</evidence>
<dbReference type="GO" id="GO:0005759">
    <property type="term" value="C:mitochondrial matrix"/>
    <property type="evidence" value="ECO:0007669"/>
    <property type="project" value="UniProtKB-SubCell"/>
</dbReference>
<gene>
    <name evidence="23" type="primary">COASY</name>
</gene>
<dbReference type="InterPro" id="IPR027417">
    <property type="entry name" value="P-loop_NTPase"/>
</dbReference>
<evidence type="ECO:0000256" key="12">
    <source>
        <dbReference type="ARBA" id="ARBA00023128"/>
    </source>
</evidence>
<keyword evidence="10" id="KW-0418">Kinase</keyword>
<evidence type="ECO:0000256" key="13">
    <source>
        <dbReference type="ARBA" id="ARBA00023268"/>
    </source>
</evidence>
<name>W8BVL2_CERCA</name>
<keyword evidence="8" id="KW-0548">Nucleotidyltransferase</keyword>
<evidence type="ECO:0000256" key="11">
    <source>
        <dbReference type="ARBA" id="ARBA00022840"/>
    </source>
</evidence>
<dbReference type="GO" id="GO:0004140">
    <property type="term" value="F:dephospho-CoA kinase activity"/>
    <property type="evidence" value="ECO:0007669"/>
    <property type="project" value="UniProtKB-EC"/>
</dbReference>
<keyword evidence="9" id="KW-0547">Nucleotide-binding</keyword>
<dbReference type="CDD" id="cd02164">
    <property type="entry name" value="PPAT_CoAS"/>
    <property type="match status" value="1"/>
</dbReference>
<dbReference type="EC" id="2.7.1.24" evidence="20"/>
<proteinExistence type="evidence at transcript level"/>
<dbReference type="NCBIfam" id="TIGR00152">
    <property type="entry name" value="dephospho-CoA kinase"/>
    <property type="match status" value="1"/>
</dbReference>
<dbReference type="PROSITE" id="PS51219">
    <property type="entry name" value="DPCK"/>
    <property type="match status" value="1"/>
</dbReference>
<dbReference type="Pfam" id="PF01467">
    <property type="entry name" value="CTP_transf_like"/>
    <property type="match status" value="1"/>
</dbReference>
<dbReference type="SUPFAM" id="SSF52540">
    <property type="entry name" value="P-loop containing nucleoside triphosphate hydrolases"/>
    <property type="match status" value="1"/>
</dbReference>
<evidence type="ECO:0000256" key="18">
    <source>
        <dbReference type="ARBA" id="ARBA00060696"/>
    </source>
</evidence>
<evidence type="ECO:0000313" key="23">
    <source>
        <dbReference type="EMBL" id="JAC03243.1"/>
    </source>
</evidence>
<keyword evidence="11" id="KW-0067">ATP-binding</keyword>
<comment type="subunit">
    <text evidence="3">Monomer.</text>
</comment>
<comment type="catalytic activity">
    <reaction evidence="15">
        <text>3'-dephospho-CoA + ATP = ADP + CoA + H(+)</text>
        <dbReference type="Rhea" id="RHEA:18245"/>
        <dbReference type="ChEBI" id="CHEBI:15378"/>
        <dbReference type="ChEBI" id="CHEBI:30616"/>
        <dbReference type="ChEBI" id="CHEBI:57287"/>
        <dbReference type="ChEBI" id="CHEBI:57328"/>
        <dbReference type="ChEBI" id="CHEBI:456216"/>
        <dbReference type="EC" id="2.7.1.24"/>
    </reaction>
    <physiologicalReaction direction="left-to-right" evidence="15">
        <dbReference type="Rhea" id="RHEA:18246"/>
    </physiologicalReaction>
</comment>
<comment type="catalytic activity">
    <reaction evidence="14">
        <text>(R)-4'-phosphopantetheine + ATP + H(+) = 3'-dephospho-CoA + diphosphate</text>
        <dbReference type="Rhea" id="RHEA:19801"/>
        <dbReference type="ChEBI" id="CHEBI:15378"/>
        <dbReference type="ChEBI" id="CHEBI:30616"/>
        <dbReference type="ChEBI" id="CHEBI:33019"/>
        <dbReference type="ChEBI" id="CHEBI:57328"/>
        <dbReference type="ChEBI" id="CHEBI:61723"/>
        <dbReference type="EC" id="2.7.7.3"/>
    </reaction>
    <physiologicalReaction direction="left-to-right" evidence="14">
        <dbReference type="Rhea" id="RHEA:19802"/>
    </physiologicalReaction>
</comment>
<evidence type="ECO:0000256" key="16">
    <source>
        <dbReference type="ARBA" id="ARBA00059677"/>
    </source>
</evidence>
<dbReference type="Gene3D" id="3.40.50.300">
    <property type="entry name" value="P-loop containing nucleotide triphosphate hydrolases"/>
    <property type="match status" value="1"/>
</dbReference>
<dbReference type="InterPro" id="IPR004821">
    <property type="entry name" value="Cyt_trans-like"/>
</dbReference>
<evidence type="ECO:0000256" key="2">
    <source>
        <dbReference type="ARBA" id="ARBA00004496"/>
    </source>
</evidence>
<evidence type="ECO:0000256" key="6">
    <source>
        <dbReference type="ARBA" id="ARBA00022553"/>
    </source>
</evidence>
<dbReference type="HAMAP" id="MF_00376">
    <property type="entry name" value="Dephospho_CoA_kinase"/>
    <property type="match status" value="1"/>
</dbReference>
<evidence type="ECO:0000256" key="7">
    <source>
        <dbReference type="ARBA" id="ARBA00022679"/>
    </source>
</evidence>
<dbReference type="GeneID" id="101456034"/>
<comment type="similarity">
    <text evidence="19">In the central section; belongs to the eukaryotic CoaD family.</text>
</comment>
<sequence length="523" mass="59489">MTSTGLLIVSNIKQIAKSLSVVEKYVNKIYIHLNVPVEKCQPLPTWSHLISQLYVDNNQLLSKSLCMNILVGSLREQGIKGLIKRPVDMLFSDGHYPELCEVIIQHFDIPGKPIYLDKAQSTDLTEHQNFKEANKMYDTVVVGGTFDRIHVGHKIFLTQAVIRCCRRLVVGVTTNQMSKHKTLSELILPVESRIDDIREFLTGIDASLEYEIVPIYDPFGPTLSDPNLDMIVVSAETEKGGHKINELRMKNNMRPLEIYCIELVNSTNIGLGPMEKKVSSSNTRIDLLGSRIKRPEPRPNLFDEPYIIGLTGGIASGKSIMCRRLLNKGAQVFDCDKIAHEIYEPGQSCYHKLIKHFGRTIIGSDERIDRKTLGQIVFNNPKQLEILNEIVWPELLTEVKKRIHDVRDKHQCEVVVIEAAILLNAGWDKECHEVWSTIVTADVAIQRIKKRNGLSEEEARKRIDSQMGNSEVVSRSHIVFSSQWSDEFTQQQVDKAWSILMQDIENRKLNKSNKNDSTNNTRL</sequence>
<reference evidence="23" key="2">
    <citation type="journal article" date="2014" name="BMC Genomics">
        <title>A genomic perspective to assessing quality of mass-reared SIT flies used in Mediterranean fruit fly (Ceratitis capitata) eradication in California.</title>
        <authorList>
            <person name="Calla B."/>
            <person name="Hall B."/>
            <person name="Hou S."/>
            <person name="Geib S.M."/>
        </authorList>
    </citation>
    <scope>NUCLEOTIDE SEQUENCE</scope>
</reference>
<keyword evidence="7" id="KW-0808">Transferase</keyword>
<protein>
    <recommendedName>
        <fullName evidence="21">Bifunctional coenzyme A synthase</fullName>
        <ecNumber evidence="20">2.7.1.24</ecNumber>
        <ecNumber evidence="4">2.7.7.3</ecNumber>
    </recommendedName>
</protein>
<dbReference type="GO" id="GO:0005524">
    <property type="term" value="F:ATP binding"/>
    <property type="evidence" value="ECO:0007669"/>
    <property type="project" value="UniProtKB-KW"/>
</dbReference>
<dbReference type="FunFam" id="3.40.50.620:FF:000089">
    <property type="entry name" value="Bifunctional coenzyme A synthase"/>
    <property type="match status" value="1"/>
</dbReference>
<dbReference type="EMBL" id="GAMC01003313">
    <property type="protein sequence ID" value="JAC03243.1"/>
    <property type="molecule type" value="mRNA"/>
</dbReference>
<evidence type="ECO:0000256" key="21">
    <source>
        <dbReference type="ARBA" id="ARBA00067394"/>
    </source>
</evidence>
<keyword evidence="5" id="KW-0963">Cytoplasm</keyword>
<dbReference type="GO" id="GO:0004595">
    <property type="term" value="F:pantetheine-phosphate adenylyltransferase activity"/>
    <property type="evidence" value="ECO:0007669"/>
    <property type="project" value="UniProtKB-EC"/>
</dbReference>
<comment type="pathway">
    <text evidence="17">Cofactor biosynthesis; coenzyme A biosynthesis; CoA from (R)-pantothenate: step 4/5.</text>
</comment>
<dbReference type="InterPro" id="IPR014729">
    <property type="entry name" value="Rossmann-like_a/b/a_fold"/>
</dbReference>
<dbReference type="OrthoDB" id="330671at2759"/>
<dbReference type="CTD" id="38647"/>
<evidence type="ECO:0000256" key="14">
    <source>
        <dbReference type="ARBA" id="ARBA00051310"/>
    </source>
</evidence>
<evidence type="ECO:0000256" key="5">
    <source>
        <dbReference type="ARBA" id="ARBA00022490"/>
    </source>
</evidence>
<keyword evidence="12" id="KW-0496">Mitochondrion</keyword>
<dbReference type="KEGG" id="ccat:101456034"/>
<evidence type="ECO:0000256" key="1">
    <source>
        <dbReference type="ARBA" id="ARBA00004305"/>
    </source>
</evidence>
<dbReference type="Gene3D" id="3.40.50.620">
    <property type="entry name" value="HUPs"/>
    <property type="match status" value="1"/>
</dbReference>
<accession>W8BVL2</accession>
<dbReference type="NCBIfam" id="NF001985">
    <property type="entry name" value="PRK00777.1"/>
    <property type="match status" value="1"/>
</dbReference>
<evidence type="ECO:0000256" key="10">
    <source>
        <dbReference type="ARBA" id="ARBA00022777"/>
    </source>
</evidence>
<dbReference type="PANTHER" id="PTHR10695">
    <property type="entry name" value="DEPHOSPHO-COA KINASE-RELATED"/>
    <property type="match status" value="1"/>
</dbReference>
<dbReference type="PANTHER" id="PTHR10695:SF46">
    <property type="entry name" value="BIFUNCTIONAL COENZYME A SYNTHASE-RELATED"/>
    <property type="match status" value="1"/>
</dbReference>
<evidence type="ECO:0000256" key="9">
    <source>
        <dbReference type="ARBA" id="ARBA00022741"/>
    </source>
</evidence>
<evidence type="ECO:0000256" key="3">
    <source>
        <dbReference type="ARBA" id="ARBA00011245"/>
    </source>
</evidence>
<evidence type="ECO:0000256" key="17">
    <source>
        <dbReference type="ARBA" id="ARBA00060565"/>
    </source>
</evidence>
<comment type="subcellular location">
    <subcellularLocation>
        <location evidence="2">Cytoplasm</location>
    </subcellularLocation>
    <subcellularLocation>
        <location evidence="1">Mitochondrion matrix</location>
    </subcellularLocation>
</comment>
<dbReference type="Pfam" id="PF01121">
    <property type="entry name" value="CoaE"/>
    <property type="match status" value="1"/>
</dbReference>
<dbReference type="EC" id="2.7.7.3" evidence="4"/>
<comment type="function">
    <text evidence="16">Bifunctional enzyme that catalyzes the fourth and fifth sequential steps of CoA biosynthetic pathway. The fourth reaction is catalyzed by the phosphopantetheine adenylyltransferase, coded by the coaD domain; the fifth reaction is catalyzed by the dephospho-CoA kinase, coded by the coaE domain. May act as a point of CoA biosynthesis regulation.</text>
</comment>
<evidence type="ECO:0000256" key="15">
    <source>
        <dbReference type="ARBA" id="ARBA00051912"/>
    </source>
</evidence>
<dbReference type="InterPro" id="IPR001977">
    <property type="entry name" value="Depp_CoAkinase"/>
</dbReference>
<dbReference type="AlphaFoldDB" id="W8BVL2"/>
<evidence type="ECO:0000256" key="20">
    <source>
        <dbReference type="ARBA" id="ARBA00066359"/>
    </source>
</evidence>
<organism evidence="23">
    <name type="scientific">Ceratitis capitata</name>
    <name type="common">Mediterranean fruit fly</name>
    <name type="synonym">Tephritis capitata</name>
    <dbReference type="NCBI Taxonomy" id="7213"/>
    <lineage>
        <taxon>Eukaryota</taxon>
        <taxon>Metazoa</taxon>
        <taxon>Ecdysozoa</taxon>
        <taxon>Arthropoda</taxon>
        <taxon>Hexapoda</taxon>
        <taxon>Insecta</taxon>
        <taxon>Pterygota</taxon>
        <taxon>Neoptera</taxon>
        <taxon>Endopterygota</taxon>
        <taxon>Diptera</taxon>
        <taxon>Brachycera</taxon>
        <taxon>Muscomorpha</taxon>
        <taxon>Tephritoidea</taxon>
        <taxon>Tephritidae</taxon>
        <taxon>Ceratitis</taxon>
        <taxon>Ceratitis</taxon>
    </lineage>
</organism>
<dbReference type="FunFam" id="3.40.50.300:FF:000899">
    <property type="entry name" value="Bifunctional coenzyme A synthase"/>
    <property type="match status" value="1"/>
</dbReference>
<reference evidence="23" key="1">
    <citation type="submission" date="2013-07" db="EMBL/GenBank/DDBJ databases">
        <authorList>
            <person name="Geib S."/>
        </authorList>
    </citation>
    <scope>NUCLEOTIDE SEQUENCE</scope>
</reference>
<keyword evidence="13" id="KW-0511">Multifunctional enzyme</keyword>
<evidence type="ECO:0000256" key="8">
    <source>
        <dbReference type="ARBA" id="ARBA00022695"/>
    </source>
</evidence>
<comment type="pathway">
    <text evidence="18">Cofactor biosynthesis; coenzyme A biosynthesis; CoA from (R)-pantothenate: step 5/5.</text>
</comment>
<keyword evidence="6" id="KW-0597">Phosphoprotein</keyword>
<evidence type="ECO:0000256" key="4">
    <source>
        <dbReference type="ARBA" id="ARBA00012392"/>
    </source>
</evidence>
<evidence type="ECO:0000259" key="22">
    <source>
        <dbReference type="Pfam" id="PF01467"/>
    </source>
</evidence>